<evidence type="ECO:0000313" key="9">
    <source>
        <dbReference type="EMBL" id="ODQ65556.1"/>
    </source>
</evidence>
<dbReference type="GO" id="GO:0033573">
    <property type="term" value="C:high-affinity iron permease complex"/>
    <property type="evidence" value="ECO:0007669"/>
    <property type="project" value="InterPro"/>
</dbReference>
<evidence type="ECO:0000256" key="5">
    <source>
        <dbReference type="ARBA" id="ARBA00022989"/>
    </source>
</evidence>
<feature type="transmembrane region" description="Helical" evidence="8">
    <location>
        <begin position="89"/>
        <end position="111"/>
    </location>
</feature>
<comment type="similarity">
    <text evidence="2">Belongs to the oxidase-dependent Fe transporter (OFeT) (TC 9.A.10.1) family.</text>
</comment>
<feature type="region of interest" description="Disordered" evidence="7">
    <location>
        <begin position="398"/>
        <end position="423"/>
    </location>
</feature>
<accession>A0A1E3PJD0</accession>
<feature type="transmembrane region" description="Helical" evidence="8">
    <location>
        <begin position="294"/>
        <end position="313"/>
    </location>
</feature>
<feature type="transmembrane region" description="Helical" evidence="8">
    <location>
        <begin position="206"/>
        <end position="226"/>
    </location>
</feature>
<keyword evidence="3" id="KW-0813">Transport</keyword>
<dbReference type="GO" id="GO:0000329">
    <property type="term" value="C:fungal-type vacuole membrane"/>
    <property type="evidence" value="ECO:0007669"/>
    <property type="project" value="TreeGrafter"/>
</dbReference>
<keyword evidence="3" id="KW-0410">Iron transport</keyword>
<dbReference type="GO" id="GO:0015093">
    <property type="term" value="F:ferrous iron transmembrane transporter activity"/>
    <property type="evidence" value="ECO:0007669"/>
    <property type="project" value="TreeGrafter"/>
</dbReference>
<dbReference type="EMBL" id="KV454409">
    <property type="protein sequence ID" value="ODQ65556.1"/>
    <property type="molecule type" value="Genomic_DNA"/>
</dbReference>
<dbReference type="STRING" id="857566.A0A1E3PJD0"/>
<evidence type="ECO:0000313" key="10">
    <source>
        <dbReference type="Proteomes" id="UP000095009"/>
    </source>
</evidence>
<keyword evidence="5 8" id="KW-1133">Transmembrane helix</keyword>
<keyword evidence="4 8" id="KW-0812">Transmembrane</keyword>
<gene>
    <name evidence="9" type="ORF">NADFUDRAFT_82595</name>
</gene>
<dbReference type="OrthoDB" id="4364at2759"/>
<keyword evidence="6 8" id="KW-0472">Membrane</keyword>
<feature type="transmembrane region" description="Helical" evidence="8">
    <location>
        <begin position="6"/>
        <end position="33"/>
    </location>
</feature>
<name>A0A1E3PJD0_9ASCO</name>
<feature type="transmembrane region" description="Helical" evidence="8">
    <location>
        <begin position="147"/>
        <end position="171"/>
    </location>
</feature>
<keyword evidence="3" id="KW-0406">Ion transport</keyword>
<proteinExistence type="inferred from homology"/>
<evidence type="ECO:0000256" key="2">
    <source>
        <dbReference type="ARBA" id="ARBA00008333"/>
    </source>
</evidence>
<dbReference type="PANTHER" id="PTHR31632">
    <property type="entry name" value="IRON TRANSPORTER FTH1"/>
    <property type="match status" value="1"/>
</dbReference>
<feature type="transmembrane region" description="Helical" evidence="8">
    <location>
        <begin position="177"/>
        <end position="199"/>
    </location>
</feature>
<dbReference type="InterPro" id="IPR004923">
    <property type="entry name" value="FTR1/Fip1/EfeU"/>
</dbReference>
<feature type="compositionally biased region" description="Polar residues" evidence="7">
    <location>
        <begin position="411"/>
        <end position="423"/>
    </location>
</feature>
<evidence type="ECO:0000256" key="4">
    <source>
        <dbReference type="ARBA" id="ARBA00022692"/>
    </source>
</evidence>
<dbReference type="PANTHER" id="PTHR31632:SF7">
    <property type="entry name" value="IRON TRANSPORTER FTH1"/>
    <property type="match status" value="1"/>
</dbReference>
<evidence type="ECO:0000256" key="1">
    <source>
        <dbReference type="ARBA" id="ARBA00004141"/>
    </source>
</evidence>
<comment type="subcellular location">
    <subcellularLocation>
        <location evidence="1">Membrane</location>
        <topology evidence="1">Multi-pass membrane protein</topology>
    </subcellularLocation>
</comment>
<evidence type="ECO:0000256" key="3">
    <source>
        <dbReference type="ARBA" id="ARBA00022496"/>
    </source>
</evidence>
<dbReference type="Proteomes" id="UP000095009">
    <property type="component" value="Unassembled WGS sequence"/>
</dbReference>
<evidence type="ECO:0000256" key="8">
    <source>
        <dbReference type="SAM" id="Phobius"/>
    </source>
</evidence>
<evidence type="ECO:0000256" key="7">
    <source>
        <dbReference type="SAM" id="MobiDB-lite"/>
    </source>
</evidence>
<protein>
    <submittedName>
        <fullName evidence="9">FTR1-domain-containing protein</fullName>
    </submittedName>
</protein>
<evidence type="ECO:0000256" key="6">
    <source>
        <dbReference type="ARBA" id="ARBA00023136"/>
    </source>
</evidence>
<dbReference type="AlphaFoldDB" id="A0A1E3PJD0"/>
<reference evidence="9 10" key="1">
    <citation type="journal article" date="2016" name="Proc. Natl. Acad. Sci. U.S.A.">
        <title>Comparative genomics of biotechnologically important yeasts.</title>
        <authorList>
            <person name="Riley R."/>
            <person name="Haridas S."/>
            <person name="Wolfe K.H."/>
            <person name="Lopes M.R."/>
            <person name="Hittinger C.T."/>
            <person name="Goeker M."/>
            <person name="Salamov A.A."/>
            <person name="Wisecaver J.H."/>
            <person name="Long T.M."/>
            <person name="Calvey C.H."/>
            <person name="Aerts A.L."/>
            <person name="Barry K.W."/>
            <person name="Choi C."/>
            <person name="Clum A."/>
            <person name="Coughlan A.Y."/>
            <person name="Deshpande S."/>
            <person name="Douglass A.P."/>
            <person name="Hanson S.J."/>
            <person name="Klenk H.-P."/>
            <person name="LaButti K.M."/>
            <person name="Lapidus A."/>
            <person name="Lindquist E.A."/>
            <person name="Lipzen A.M."/>
            <person name="Meier-Kolthoff J.P."/>
            <person name="Ohm R.A."/>
            <person name="Otillar R.P."/>
            <person name="Pangilinan J.L."/>
            <person name="Peng Y."/>
            <person name="Rokas A."/>
            <person name="Rosa C.A."/>
            <person name="Scheuner C."/>
            <person name="Sibirny A.A."/>
            <person name="Slot J.C."/>
            <person name="Stielow J.B."/>
            <person name="Sun H."/>
            <person name="Kurtzman C.P."/>
            <person name="Blackwell M."/>
            <person name="Grigoriev I.V."/>
            <person name="Jeffries T.W."/>
        </authorList>
    </citation>
    <scope>NUCLEOTIDE SEQUENCE [LARGE SCALE GENOMIC DNA]</scope>
    <source>
        <strain evidence="9 10">DSM 6958</strain>
    </source>
</reference>
<organism evidence="9 10">
    <name type="scientific">Nadsonia fulvescens var. elongata DSM 6958</name>
    <dbReference type="NCBI Taxonomy" id="857566"/>
    <lineage>
        <taxon>Eukaryota</taxon>
        <taxon>Fungi</taxon>
        <taxon>Dikarya</taxon>
        <taxon>Ascomycota</taxon>
        <taxon>Saccharomycotina</taxon>
        <taxon>Dipodascomycetes</taxon>
        <taxon>Dipodascales</taxon>
        <taxon>Dipodascales incertae sedis</taxon>
        <taxon>Nadsonia</taxon>
    </lineage>
</organism>
<sequence>MFFEDYFSIQVFFLIFRETIETAIIVSVLLAFIKQGLGENSTDSKVYKQLVTQIWVGAILGLLICMCIGASFVFIFYKFGTNLWNQTEKIWEATFCILAAVVITVMGMAMLRINKMKEKWRVKIARSIIETHEGRGSWGLRYLSRKYALAILPFITTLREGLEAVVFLGGLGMSQNYTAFPLAVVTAISLGSVIGCGMYKYGNSVSINYFLIGSTCFLYMVAAGLFSRGVWFLELQQFINHVGSDVSESGSGHGSYDVTKSIWHVNCCNGQTDGIWMILNALIGWQNSPTYGTIVAYNIYWIAVITSVFCMLFKEKHGYNPILPKFLQKKKKDYELINEEEADNLMLRASALYQNINVSNPVDNTAEAVISKPDSAGDDFQADIQKPVTFAYGTTLGSSRSPRIKGVPRNSLDSLSSNTPLVA</sequence>
<feature type="transmembrane region" description="Helical" evidence="8">
    <location>
        <begin position="54"/>
        <end position="77"/>
    </location>
</feature>
<keyword evidence="3" id="KW-0408">Iron</keyword>
<keyword evidence="10" id="KW-1185">Reference proteome</keyword>
<dbReference type="Pfam" id="PF03239">
    <property type="entry name" value="FTR1"/>
    <property type="match status" value="1"/>
</dbReference>